<dbReference type="InterPro" id="IPR003439">
    <property type="entry name" value="ABC_transporter-like_ATP-bd"/>
</dbReference>
<comment type="caution">
    <text evidence="9">The sequence shown here is derived from an EMBL/GenBank/DDBJ whole genome shotgun (WGS) entry which is preliminary data.</text>
</comment>
<dbReference type="eggNOG" id="COG3840">
    <property type="taxonomic scope" value="Bacteria"/>
</dbReference>
<name>A3VGV0_9RHOB</name>
<dbReference type="PROSITE" id="PS50893">
    <property type="entry name" value="ABC_TRANSPORTER_2"/>
    <property type="match status" value="1"/>
</dbReference>
<dbReference type="PROSITE" id="PS00211">
    <property type="entry name" value="ABC_TRANSPORTER_1"/>
    <property type="match status" value="1"/>
</dbReference>
<evidence type="ECO:0000256" key="3">
    <source>
        <dbReference type="ARBA" id="ARBA00022519"/>
    </source>
</evidence>
<dbReference type="GO" id="GO:0016887">
    <property type="term" value="F:ATP hydrolysis activity"/>
    <property type="evidence" value="ECO:0007669"/>
    <property type="project" value="InterPro"/>
</dbReference>
<feature type="domain" description="ABC transporter" evidence="8">
    <location>
        <begin position="2"/>
        <end position="229"/>
    </location>
</feature>
<dbReference type="HOGENOM" id="CLU_000604_1_22_5"/>
<dbReference type="SUPFAM" id="SSF52540">
    <property type="entry name" value="P-loop containing nucleoside triphosphate hydrolases"/>
    <property type="match status" value="1"/>
</dbReference>
<dbReference type="AlphaFoldDB" id="A3VGV0"/>
<dbReference type="RefSeq" id="WP_008332857.1">
    <property type="nucleotide sequence ID" value="NZ_CH902578.1"/>
</dbReference>
<dbReference type="InterPro" id="IPR050093">
    <property type="entry name" value="ABC_SmlMolc_Importer"/>
</dbReference>
<keyword evidence="10" id="KW-1185">Reference proteome</keyword>
<dbReference type="GO" id="GO:0005524">
    <property type="term" value="F:ATP binding"/>
    <property type="evidence" value="ECO:0007669"/>
    <property type="project" value="UniProtKB-KW"/>
</dbReference>
<dbReference type="PANTHER" id="PTHR42781:SF1">
    <property type="entry name" value="THIAMINE IMPORT ATP-BINDING PROTEIN THIQ"/>
    <property type="match status" value="1"/>
</dbReference>
<dbReference type="Pfam" id="PF00005">
    <property type="entry name" value="ABC_tran"/>
    <property type="match status" value="1"/>
</dbReference>
<keyword evidence="7" id="KW-0472">Membrane</keyword>
<dbReference type="InterPro" id="IPR003593">
    <property type="entry name" value="AAA+_ATPase"/>
</dbReference>
<dbReference type="OrthoDB" id="9802264at2"/>
<dbReference type="PANTHER" id="PTHR42781">
    <property type="entry name" value="SPERMIDINE/PUTRESCINE IMPORT ATP-BINDING PROTEIN POTA"/>
    <property type="match status" value="1"/>
</dbReference>
<dbReference type="Gene3D" id="3.40.50.300">
    <property type="entry name" value="P-loop containing nucleotide triphosphate hydrolases"/>
    <property type="match status" value="1"/>
</dbReference>
<keyword evidence="3" id="KW-0997">Cell inner membrane</keyword>
<sequence length="230" mass="23950">MLTLENMHVDLGGFTLDASLSVEPGRKVAILGPSGAGKSTLLAALGGYQPASGRVLWSGTDLSGKSPAQRPITTIFQDNNLFPHLTAAQNVGLGVRPDLRLSKGDVARVDEALNRVGLAGLGPRKPAALSGGQIARVALARALLRDKPIMLLDEPFGALGPALRDEMLGFIAALADETGATLLMVSHEPGDARRIADDVILVADGVAHAPVPTAEIFAHPPEALRDYLGH</sequence>
<dbReference type="Proteomes" id="UP000002931">
    <property type="component" value="Unassembled WGS sequence"/>
</dbReference>
<accession>A3VGV0</accession>
<keyword evidence="4" id="KW-0547">Nucleotide-binding</keyword>
<evidence type="ECO:0000256" key="6">
    <source>
        <dbReference type="ARBA" id="ARBA00022967"/>
    </source>
</evidence>
<dbReference type="EMBL" id="AAMT01000008">
    <property type="protein sequence ID" value="EAQ12505.1"/>
    <property type="molecule type" value="Genomic_DNA"/>
</dbReference>
<proteinExistence type="predicted"/>
<keyword evidence="2" id="KW-1003">Cell membrane</keyword>
<dbReference type="InterPro" id="IPR027417">
    <property type="entry name" value="P-loop_NTPase"/>
</dbReference>
<evidence type="ECO:0000313" key="9">
    <source>
        <dbReference type="EMBL" id="EAQ12505.1"/>
    </source>
</evidence>
<evidence type="ECO:0000256" key="2">
    <source>
        <dbReference type="ARBA" id="ARBA00022475"/>
    </source>
</evidence>
<dbReference type="SMART" id="SM00382">
    <property type="entry name" value="AAA"/>
    <property type="match status" value="1"/>
</dbReference>
<evidence type="ECO:0000256" key="5">
    <source>
        <dbReference type="ARBA" id="ARBA00022840"/>
    </source>
</evidence>
<reference evidence="9 10" key="1">
    <citation type="journal article" date="2010" name="J. Bacteriol.">
        <title>Genome sequences of Pelagibaca bermudensis HTCC2601T and Maritimibacter alkaliphilus HTCC2654T, the type strains of two marine Roseobacter genera.</title>
        <authorList>
            <person name="Thrash J.C."/>
            <person name="Cho J.C."/>
            <person name="Ferriera S."/>
            <person name="Johnson J."/>
            <person name="Vergin K.L."/>
            <person name="Giovannoni S.J."/>
        </authorList>
    </citation>
    <scope>NUCLEOTIDE SEQUENCE [LARGE SCALE GENOMIC DNA]</scope>
    <source>
        <strain evidence="9 10">HTCC2654</strain>
    </source>
</reference>
<evidence type="ECO:0000256" key="4">
    <source>
        <dbReference type="ARBA" id="ARBA00022741"/>
    </source>
</evidence>
<evidence type="ECO:0000259" key="8">
    <source>
        <dbReference type="PROSITE" id="PS50893"/>
    </source>
</evidence>
<organism evidence="9 10">
    <name type="scientific">Maritimibacter alkaliphilus HTCC2654</name>
    <dbReference type="NCBI Taxonomy" id="314271"/>
    <lineage>
        <taxon>Bacteria</taxon>
        <taxon>Pseudomonadati</taxon>
        <taxon>Pseudomonadota</taxon>
        <taxon>Alphaproteobacteria</taxon>
        <taxon>Rhodobacterales</taxon>
        <taxon>Roseobacteraceae</taxon>
        <taxon>Maritimibacter</taxon>
    </lineage>
</organism>
<evidence type="ECO:0000256" key="1">
    <source>
        <dbReference type="ARBA" id="ARBA00022448"/>
    </source>
</evidence>
<dbReference type="InterPro" id="IPR017871">
    <property type="entry name" value="ABC_transporter-like_CS"/>
</dbReference>
<keyword evidence="5" id="KW-0067">ATP-binding</keyword>
<evidence type="ECO:0000256" key="7">
    <source>
        <dbReference type="ARBA" id="ARBA00023136"/>
    </source>
</evidence>
<keyword evidence="1" id="KW-0813">Transport</keyword>
<protein>
    <submittedName>
        <fullName evidence="9">ABC thiamine transporter, ATPase subunit</fullName>
    </submittedName>
</protein>
<gene>
    <name evidence="9" type="ORF">RB2654_14505</name>
</gene>
<keyword evidence="6" id="KW-1278">Translocase</keyword>
<dbReference type="STRING" id="314271.RB2654_14505"/>
<evidence type="ECO:0000313" key="10">
    <source>
        <dbReference type="Proteomes" id="UP000002931"/>
    </source>
</evidence>